<reference evidence="2 3" key="1">
    <citation type="submission" date="2021-06" db="EMBL/GenBank/DDBJ databases">
        <title>Caerostris extrusa draft genome.</title>
        <authorList>
            <person name="Kono N."/>
            <person name="Arakawa K."/>
        </authorList>
    </citation>
    <scope>NUCLEOTIDE SEQUENCE [LARGE SCALE GENOMIC DNA]</scope>
</reference>
<feature type="non-terminal residue" evidence="2">
    <location>
        <position position="1"/>
    </location>
</feature>
<accession>A0AAV4TG94</accession>
<dbReference type="EMBL" id="BPLR01010917">
    <property type="protein sequence ID" value="GIY43008.1"/>
    <property type="molecule type" value="Genomic_DNA"/>
</dbReference>
<evidence type="ECO:0000313" key="3">
    <source>
        <dbReference type="Proteomes" id="UP001054945"/>
    </source>
</evidence>
<feature type="compositionally biased region" description="Low complexity" evidence="1">
    <location>
        <begin position="23"/>
        <end position="43"/>
    </location>
</feature>
<dbReference type="Proteomes" id="UP001054945">
    <property type="component" value="Unassembled WGS sequence"/>
</dbReference>
<protein>
    <submittedName>
        <fullName evidence="2">Uncharacterized protein</fullName>
    </submittedName>
</protein>
<proteinExistence type="predicted"/>
<organism evidence="2 3">
    <name type="scientific">Caerostris extrusa</name>
    <name type="common">Bark spider</name>
    <name type="synonym">Caerostris bankana</name>
    <dbReference type="NCBI Taxonomy" id="172846"/>
    <lineage>
        <taxon>Eukaryota</taxon>
        <taxon>Metazoa</taxon>
        <taxon>Ecdysozoa</taxon>
        <taxon>Arthropoda</taxon>
        <taxon>Chelicerata</taxon>
        <taxon>Arachnida</taxon>
        <taxon>Araneae</taxon>
        <taxon>Araneomorphae</taxon>
        <taxon>Entelegynae</taxon>
        <taxon>Araneoidea</taxon>
        <taxon>Araneidae</taxon>
        <taxon>Caerostris</taxon>
    </lineage>
</organism>
<feature type="compositionally biased region" description="Basic and acidic residues" evidence="1">
    <location>
        <begin position="125"/>
        <end position="134"/>
    </location>
</feature>
<dbReference type="AlphaFoldDB" id="A0AAV4TG94"/>
<keyword evidence="3" id="KW-1185">Reference proteome</keyword>
<feature type="compositionally biased region" description="Basic and acidic residues" evidence="1">
    <location>
        <begin position="64"/>
        <end position="75"/>
    </location>
</feature>
<feature type="compositionally biased region" description="Basic and acidic residues" evidence="1">
    <location>
        <begin position="1"/>
        <end position="12"/>
    </location>
</feature>
<comment type="caution">
    <text evidence="2">The sequence shown here is derived from an EMBL/GenBank/DDBJ whole genome shotgun (WGS) entry which is preliminary data.</text>
</comment>
<feature type="compositionally biased region" description="Basic residues" evidence="1">
    <location>
        <begin position="189"/>
        <end position="198"/>
    </location>
</feature>
<evidence type="ECO:0000256" key="1">
    <source>
        <dbReference type="SAM" id="MobiDB-lite"/>
    </source>
</evidence>
<feature type="compositionally biased region" description="Polar residues" evidence="1">
    <location>
        <begin position="105"/>
        <end position="122"/>
    </location>
</feature>
<feature type="region of interest" description="Disordered" evidence="1">
    <location>
        <begin position="1"/>
        <end position="224"/>
    </location>
</feature>
<feature type="compositionally biased region" description="Low complexity" evidence="1">
    <location>
        <begin position="164"/>
        <end position="176"/>
    </location>
</feature>
<gene>
    <name evidence="2" type="ORF">CEXT_319261</name>
</gene>
<sequence>VHELLTRNRTECQNRSSVVPELQSQAEEASTKAAAAVATAEPEAGGGGTAEQGVQPGPLQSWKGRKEVGRPESRGSRRILPSPFRLSVGDSDPSQYPLPPVPYASHTQKASTTRPPTRTQYAKSDIQHGQREQPGRPGGGADQPGPDAQHRGRRAHLPPPPSTPSTNSTPCRRPTSVPTSASASGPRTKLLRSSHRVHKDCVNINRRKETVASSEVVRKVPPHQ</sequence>
<name>A0AAV4TG94_CAEEX</name>
<evidence type="ECO:0000313" key="2">
    <source>
        <dbReference type="EMBL" id="GIY43008.1"/>
    </source>
</evidence>